<evidence type="ECO:0000256" key="1">
    <source>
        <dbReference type="SAM" id="Phobius"/>
    </source>
</evidence>
<keyword evidence="1" id="KW-0472">Membrane</keyword>
<evidence type="ECO:0000313" key="2">
    <source>
        <dbReference type="EMBL" id="CAE7410886.1"/>
    </source>
</evidence>
<organism evidence="2 3">
    <name type="scientific">Symbiodinium natans</name>
    <dbReference type="NCBI Taxonomy" id="878477"/>
    <lineage>
        <taxon>Eukaryota</taxon>
        <taxon>Sar</taxon>
        <taxon>Alveolata</taxon>
        <taxon>Dinophyceae</taxon>
        <taxon>Suessiales</taxon>
        <taxon>Symbiodiniaceae</taxon>
        <taxon>Symbiodinium</taxon>
    </lineage>
</organism>
<accession>A0A812QZP3</accession>
<proteinExistence type="predicted"/>
<keyword evidence="1" id="KW-1133">Transmembrane helix</keyword>
<protein>
    <recommendedName>
        <fullName evidence="4">Glycerophosphocholine acyltransferase 1</fullName>
    </recommendedName>
</protein>
<dbReference type="Proteomes" id="UP000604046">
    <property type="component" value="Unassembled WGS sequence"/>
</dbReference>
<feature type="transmembrane region" description="Helical" evidence="1">
    <location>
        <begin position="115"/>
        <end position="138"/>
    </location>
</feature>
<feature type="transmembrane region" description="Helical" evidence="1">
    <location>
        <begin position="48"/>
        <end position="71"/>
    </location>
</feature>
<dbReference type="EMBL" id="CAJNDS010002285">
    <property type="protein sequence ID" value="CAE7410886.1"/>
    <property type="molecule type" value="Genomic_DNA"/>
</dbReference>
<keyword evidence="1" id="KW-0812">Transmembrane</keyword>
<reference evidence="2" key="1">
    <citation type="submission" date="2021-02" db="EMBL/GenBank/DDBJ databases">
        <authorList>
            <person name="Dougan E. K."/>
            <person name="Rhodes N."/>
            <person name="Thang M."/>
            <person name="Chan C."/>
        </authorList>
    </citation>
    <scope>NUCLEOTIDE SEQUENCE</scope>
</reference>
<dbReference type="AlphaFoldDB" id="A0A812QZP3"/>
<keyword evidence="3" id="KW-1185">Reference proteome</keyword>
<comment type="caution">
    <text evidence="2">The sequence shown here is derived from an EMBL/GenBank/DDBJ whole genome shotgun (WGS) entry which is preliminary data.</text>
</comment>
<gene>
    <name evidence="2" type="ORF">SNAT2548_LOCUS22345</name>
</gene>
<evidence type="ECO:0008006" key="4">
    <source>
        <dbReference type="Google" id="ProtNLM"/>
    </source>
</evidence>
<evidence type="ECO:0000313" key="3">
    <source>
        <dbReference type="Proteomes" id="UP000604046"/>
    </source>
</evidence>
<sequence length="144" mass="16494">MLDQCVLVFTALGSLGQGMPLLFQQDTMLEMLEEKEKKALGNSAFARWCLMGHQGCLHLVLAAVCVMSAVLFQVRERFYVHALLFLYNFSALFYHRRMWNLSNQAPLWFANEQTFWFNVYALVASSAANALGVVAAFWKWQMTL</sequence>
<feature type="transmembrane region" description="Helical" evidence="1">
    <location>
        <begin position="78"/>
        <end position="95"/>
    </location>
</feature>
<name>A0A812QZP3_9DINO</name>
<dbReference type="OrthoDB" id="429270at2759"/>